<dbReference type="PROSITE" id="PS51186">
    <property type="entry name" value="GNAT"/>
    <property type="match status" value="1"/>
</dbReference>
<dbReference type="PANTHER" id="PTHR42791">
    <property type="entry name" value="GNAT FAMILY ACETYLTRANSFERASE"/>
    <property type="match status" value="1"/>
</dbReference>
<dbReference type="CDD" id="cd04301">
    <property type="entry name" value="NAT_SF"/>
    <property type="match status" value="1"/>
</dbReference>
<dbReference type="InterPro" id="IPR000182">
    <property type="entry name" value="GNAT_dom"/>
</dbReference>
<proteinExistence type="predicted"/>
<comment type="caution">
    <text evidence="2">The sequence shown here is derived from an EMBL/GenBank/DDBJ whole genome shotgun (WGS) entry which is preliminary data.</text>
</comment>
<dbReference type="EMBL" id="BONP01000036">
    <property type="protein sequence ID" value="GIG41748.1"/>
    <property type="molecule type" value="Genomic_DNA"/>
</dbReference>
<dbReference type="PANTHER" id="PTHR42791:SF1">
    <property type="entry name" value="N-ACETYLTRANSFERASE DOMAIN-CONTAINING PROTEIN"/>
    <property type="match status" value="1"/>
</dbReference>
<protein>
    <submittedName>
        <fullName evidence="2">N-acetyltransferase</fullName>
    </submittedName>
</protein>
<dbReference type="InterPro" id="IPR052523">
    <property type="entry name" value="Trichothecene_AcTrans"/>
</dbReference>
<evidence type="ECO:0000259" key="1">
    <source>
        <dbReference type="PROSITE" id="PS51186"/>
    </source>
</evidence>
<dbReference type="InterPro" id="IPR016181">
    <property type="entry name" value="Acyl_CoA_acyltransferase"/>
</dbReference>
<name>A0ABQ4DQX9_9CELL</name>
<accession>A0ABQ4DQX9</accession>
<keyword evidence="3" id="KW-1185">Reference proteome</keyword>
<feature type="domain" description="N-acetyltransferase" evidence="1">
    <location>
        <begin position="2"/>
        <end position="184"/>
    </location>
</feature>
<organism evidence="2 3">
    <name type="scientific">Cellulomonas phragmiteti</name>
    <dbReference type="NCBI Taxonomy" id="478780"/>
    <lineage>
        <taxon>Bacteria</taxon>
        <taxon>Bacillati</taxon>
        <taxon>Actinomycetota</taxon>
        <taxon>Actinomycetes</taxon>
        <taxon>Micrococcales</taxon>
        <taxon>Cellulomonadaceae</taxon>
        <taxon>Cellulomonas</taxon>
    </lineage>
</organism>
<reference evidence="2 3" key="1">
    <citation type="submission" date="2021-01" db="EMBL/GenBank/DDBJ databases">
        <title>Whole genome shotgun sequence of Cellulomonas phragmiteti NBRC 110785.</title>
        <authorList>
            <person name="Komaki H."/>
            <person name="Tamura T."/>
        </authorList>
    </citation>
    <scope>NUCLEOTIDE SEQUENCE [LARGE SCALE GENOMIC DNA]</scope>
    <source>
        <strain evidence="2 3">NBRC 110785</strain>
    </source>
</reference>
<dbReference type="Pfam" id="PF13508">
    <property type="entry name" value="Acetyltransf_7"/>
    <property type="match status" value="1"/>
</dbReference>
<evidence type="ECO:0000313" key="2">
    <source>
        <dbReference type="EMBL" id="GIG41748.1"/>
    </source>
</evidence>
<sequence>MTAVRRAVADDVPRAAHVLAAAFAGYPWTDWVVPPDDRAARLTELQALYLTHAVRHGVVLVDEALNGVVALVPVDAPPPDDATWHAVAALHGDRLERLGAAEPPPPPPGAWTLAALGVLPAARGAGLGSRLVAAALADVGDVPVVLDTSDPRNVGLYERHGFVVVARADVPDGPAVWSMVRPVLRPAGSSAP</sequence>
<dbReference type="SUPFAM" id="SSF55729">
    <property type="entry name" value="Acyl-CoA N-acyltransferases (Nat)"/>
    <property type="match status" value="1"/>
</dbReference>
<dbReference type="Proteomes" id="UP000614741">
    <property type="component" value="Unassembled WGS sequence"/>
</dbReference>
<evidence type="ECO:0000313" key="3">
    <source>
        <dbReference type="Proteomes" id="UP000614741"/>
    </source>
</evidence>
<dbReference type="Gene3D" id="3.40.630.30">
    <property type="match status" value="1"/>
</dbReference>
<gene>
    <name evidence="2" type="ORF">Cph01nite_35100</name>
</gene>